<evidence type="ECO:0000313" key="3">
    <source>
        <dbReference type="Proteomes" id="UP000076798"/>
    </source>
</evidence>
<accession>A0A166BUM2</accession>
<feature type="compositionally biased region" description="Acidic residues" evidence="1">
    <location>
        <begin position="924"/>
        <end position="939"/>
    </location>
</feature>
<protein>
    <recommendedName>
        <fullName evidence="4">Transposase domain-containing protein</fullName>
    </recommendedName>
</protein>
<proteinExistence type="predicted"/>
<sequence>MADVLKLHQDPDFQASDVPTPNDFDKLKEKLKDYEPPLPGLEAGEGWQSVTVDISVPMGKQPGSQIGSTTKFSVPHLHHRSITELIQKIIRTNPDAKDFHLYPFEEYVTRNDATERLFGELYTSDAFLDEFRKVRAEPPEPDCNLEKIVLGLQFWSDATLLANFGTHKLWPVYMYIGNQSKYVRAKPTSDGGWDVAYIPELPDDIEEVLQQLPTKSAHQPLLTHCRRELFQNVLLQLLDEDFYNAYKHGMVIEFPDGIKRRVFPRILTWSADYPEKCLLATIRENGRCPCPRCFIKKSEIRNLGTKRDQRMRLQRRRKDNSWRRVMIESVRRNLYIFGKAIAGQFVNKRLDEFSMTPNENALSQRLQEFGLDYHEILPVDLLHEIEIGEWKRLLLHFIRMLYSREPGDVWVEQMNARFRAIPIFGKDTIRRLPQNVAGMKRLAARDYEDILQVSITVFEDLFGTEHSEAITKLIYVMAEWHCLAKLRLHSDSTLKHLDTVTTVLGKELRNFADKIAPSFNTKETVSETTARARQREKNQKTLFGQVLASSAARVKKYTLDRYKLHALGDYTSTIRRLGTTDSYSTYIGEARHRIKKQDYRKTNKRKFKLQMMATKSRHPAISQIDASAIGGHRPGHTDGTNNEPLVPHLRYDISKRADSTFHIGSFVQASATDRAVKHFKSQLSDHVLCRLRGIPYSGNSLELPQDCSALRIQNNHIHCHPTMRLNYTTYDVRRATDHVKPYLKFNRKAPHCQRSETRDRSTVMLSTSDNQQSSSGFLYARVLGIFHVLASEVGRTTQEIKRIDLLWVKWFSDVPGWKGGWETRRLDRVWFPPDSEDMGNYGFVDPADVVRACHLPPVFSCGEDAERQQSIASDEGGDYKFYDVNRFVDRDMYMRYFGGGVGHVDRNQVARTLVDTADNHNGNLDEDEDDEDEDFEDQIDFERLDAILEGVDDEEGEVEDDGEEDEEDSEPDCDREEEEEEDEDDDENIDNDYED</sequence>
<dbReference type="InterPro" id="IPR041078">
    <property type="entry name" value="Plavaka"/>
</dbReference>
<evidence type="ECO:0000256" key="1">
    <source>
        <dbReference type="SAM" id="MobiDB-lite"/>
    </source>
</evidence>
<evidence type="ECO:0000313" key="2">
    <source>
        <dbReference type="EMBL" id="KZT36764.1"/>
    </source>
</evidence>
<dbReference type="Pfam" id="PF18759">
    <property type="entry name" value="Plavaka"/>
    <property type="match status" value="1"/>
</dbReference>
<evidence type="ECO:0008006" key="4">
    <source>
        <dbReference type="Google" id="ProtNLM"/>
    </source>
</evidence>
<dbReference type="EMBL" id="KV428099">
    <property type="protein sequence ID" value="KZT36764.1"/>
    <property type="molecule type" value="Genomic_DNA"/>
</dbReference>
<name>A0A166BUM2_9AGAM</name>
<dbReference type="OrthoDB" id="3208495at2759"/>
<feature type="region of interest" description="Disordered" evidence="1">
    <location>
        <begin position="916"/>
        <end position="995"/>
    </location>
</feature>
<gene>
    <name evidence="2" type="ORF">SISSUDRAFT_988644</name>
</gene>
<feature type="compositionally biased region" description="Acidic residues" evidence="1">
    <location>
        <begin position="950"/>
        <end position="995"/>
    </location>
</feature>
<dbReference type="STRING" id="1314776.A0A166BUM2"/>
<organism evidence="2 3">
    <name type="scientific">Sistotremastrum suecicum HHB10207 ss-3</name>
    <dbReference type="NCBI Taxonomy" id="1314776"/>
    <lineage>
        <taxon>Eukaryota</taxon>
        <taxon>Fungi</taxon>
        <taxon>Dikarya</taxon>
        <taxon>Basidiomycota</taxon>
        <taxon>Agaricomycotina</taxon>
        <taxon>Agaricomycetes</taxon>
        <taxon>Sistotremastrales</taxon>
        <taxon>Sistotremastraceae</taxon>
        <taxon>Sistotremastrum</taxon>
    </lineage>
</organism>
<keyword evidence="3" id="KW-1185">Reference proteome</keyword>
<reference evidence="2 3" key="1">
    <citation type="journal article" date="2016" name="Mol. Biol. Evol.">
        <title>Comparative Genomics of Early-Diverging Mushroom-Forming Fungi Provides Insights into the Origins of Lignocellulose Decay Capabilities.</title>
        <authorList>
            <person name="Nagy L.G."/>
            <person name="Riley R."/>
            <person name="Tritt A."/>
            <person name="Adam C."/>
            <person name="Daum C."/>
            <person name="Floudas D."/>
            <person name="Sun H."/>
            <person name="Yadav J.S."/>
            <person name="Pangilinan J."/>
            <person name="Larsson K.H."/>
            <person name="Matsuura K."/>
            <person name="Barry K."/>
            <person name="Labutti K."/>
            <person name="Kuo R."/>
            <person name="Ohm R.A."/>
            <person name="Bhattacharya S.S."/>
            <person name="Shirouzu T."/>
            <person name="Yoshinaga Y."/>
            <person name="Martin F.M."/>
            <person name="Grigoriev I.V."/>
            <person name="Hibbett D.S."/>
        </authorList>
    </citation>
    <scope>NUCLEOTIDE SEQUENCE [LARGE SCALE GENOMIC DNA]</scope>
    <source>
        <strain evidence="2 3">HHB10207 ss-3</strain>
    </source>
</reference>
<dbReference type="Proteomes" id="UP000076798">
    <property type="component" value="Unassembled WGS sequence"/>
</dbReference>
<dbReference type="AlphaFoldDB" id="A0A166BUM2"/>